<dbReference type="PANTHER" id="PTHR30417">
    <property type="entry name" value="N-ACETYLMURAMOYL-L-ALANINE AMIDASE AMID"/>
    <property type="match status" value="1"/>
</dbReference>
<dbReference type="PANTHER" id="PTHR30417:SF1">
    <property type="entry name" value="N-ACETYLMURAMOYL-L-ALANINE AMIDASE AMID"/>
    <property type="match status" value="1"/>
</dbReference>
<accession>A0A562LDN4</accession>
<feature type="chain" id="PRO_5022227244" description="N-acetylmuramoyl-L-alanine amidase" evidence="5">
    <location>
        <begin position="22"/>
        <end position="242"/>
    </location>
</feature>
<organism evidence="7 8">
    <name type="scientific">Luteimonas cucumeris</name>
    <dbReference type="NCBI Taxonomy" id="985012"/>
    <lineage>
        <taxon>Bacteria</taxon>
        <taxon>Pseudomonadati</taxon>
        <taxon>Pseudomonadota</taxon>
        <taxon>Gammaproteobacteria</taxon>
        <taxon>Lysobacterales</taxon>
        <taxon>Lysobacteraceae</taxon>
        <taxon>Luteimonas</taxon>
    </lineage>
</organism>
<dbReference type="GO" id="GO:0019867">
    <property type="term" value="C:outer membrane"/>
    <property type="evidence" value="ECO:0007669"/>
    <property type="project" value="TreeGrafter"/>
</dbReference>
<dbReference type="SMART" id="SM00644">
    <property type="entry name" value="Ami_2"/>
    <property type="match status" value="1"/>
</dbReference>
<dbReference type="AlphaFoldDB" id="A0A562LDN4"/>
<dbReference type="PROSITE" id="PS51257">
    <property type="entry name" value="PROKAR_LIPOPROTEIN"/>
    <property type="match status" value="1"/>
</dbReference>
<dbReference type="InterPro" id="IPR036505">
    <property type="entry name" value="Amidase/PGRP_sf"/>
</dbReference>
<evidence type="ECO:0000256" key="2">
    <source>
        <dbReference type="ARBA" id="ARBA00011901"/>
    </source>
</evidence>
<reference evidence="7 8" key="1">
    <citation type="journal article" date="2015" name="Stand. Genomic Sci.">
        <title>Genomic Encyclopedia of Bacterial and Archaeal Type Strains, Phase III: the genomes of soil and plant-associated and newly described type strains.</title>
        <authorList>
            <person name="Whitman W.B."/>
            <person name="Woyke T."/>
            <person name="Klenk H.P."/>
            <person name="Zhou Y."/>
            <person name="Lilburn T.G."/>
            <person name="Beck B.J."/>
            <person name="De Vos P."/>
            <person name="Vandamme P."/>
            <person name="Eisen J.A."/>
            <person name="Garrity G."/>
            <person name="Hugenholtz P."/>
            <person name="Kyrpides N.C."/>
        </authorList>
    </citation>
    <scope>NUCLEOTIDE SEQUENCE [LARGE SCALE GENOMIC DNA]</scope>
    <source>
        <strain evidence="7 8">CGMCC 1.10821</strain>
    </source>
</reference>
<dbReference type="EMBL" id="VLKN01000001">
    <property type="protein sequence ID" value="TWI05753.1"/>
    <property type="molecule type" value="Genomic_DNA"/>
</dbReference>
<dbReference type="GO" id="GO:0009254">
    <property type="term" value="P:peptidoglycan turnover"/>
    <property type="evidence" value="ECO:0007669"/>
    <property type="project" value="TreeGrafter"/>
</dbReference>
<evidence type="ECO:0000256" key="3">
    <source>
        <dbReference type="ARBA" id="ARBA00022801"/>
    </source>
</evidence>
<dbReference type="Pfam" id="PF01510">
    <property type="entry name" value="Amidase_2"/>
    <property type="match status" value="1"/>
</dbReference>
<feature type="domain" description="N-acetylmuramoyl-L-alanine amidase" evidence="6">
    <location>
        <begin position="29"/>
        <end position="164"/>
    </location>
</feature>
<keyword evidence="5" id="KW-0732">Signal</keyword>
<dbReference type="SUPFAM" id="SSF55846">
    <property type="entry name" value="N-acetylmuramoyl-L-alanine amidase-like"/>
    <property type="match status" value="1"/>
</dbReference>
<keyword evidence="4" id="KW-0961">Cell wall biogenesis/degradation</keyword>
<feature type="signal peptide" evidence="5">
    <location>
        <begin position="1"/>
        <end position="21"/>
    </location>
</feature>
<dbReference type="CDD" id="cd06583">
    <property type="entry name" value="PGRP"/>
    <property type="match status" value="1"/>
</dbReference>
<comment type="caution">
    <text evidence="7">The sequence shown here is derived from an EMBL/GenBank/DDBJ whole genome shotgun (WGS) entry which is preliminary data.</text>
</comment>
<comment type="catalytic activity">
    <reaction evidence="1">
        <text>Hydrolyzes the link between N-acetylmuramoyl residues and L-amino acid residues in certain cell-wall glycopeptides.</text>
        <dbReference type="EC" id="3.5.1.28"/>
    </reaction>
</comment>
<gene>
    <name evidence="7" type="ORF">IP90_00009</name>
</gene>
<keyword evidence="3" id="KW-0378">Hydrolase</keyword>
<evidence type="ECO:0000313" key="8">
    <source>
        <dbReference type="Proteomes" id="UP000315167"/>
    </source>
</evidence>
<dbReference type="GO" id="GO:0071555">
    <property type="term" value="P:cell wall organization"/>
    <property type="evidence" value="ECO:0007669"/>
    <property type="project" value="UniProtKB-KW"/>
</dbReference>
<sequence length="242" mass="26912">MRMKPVLLLLLSLLLAACSHAPPRNPMAQWVPSPNHEPRRPILIVLHATEQGSVQESLDTLRTRNSGGPVSSHYLIGKDGALYQLVADDMRAWHAGPGRWGTITDVNSVSIGIELDNDGQSPFPDEQIASLLRLLGDLTTRLDIPRTQIVAHADFAPTRKRDPGRLFPWKQLADAGYGRWPDADAGPVPADFDPWQALRLLGYPLDDRAATVRAFHRRYRGTEHDTLDAEDARILYALTRVP</sequence>
<evidence type="ECO:0000256" key="4">
    <source>
        <dbReference type="ARBA" id="ARBA00023316"/>
    </source>
</evidence>
<dbReference type="InterPro" id="IPR002502">
    <property type="entry name" value="Amidase_domain"/>
</dbReference>
<protein>
    <recommendedName>
        <fullName evidence="2">N-acetylmuramoyl-L-alanine amidase</fullName>
        <ecNumber evidence="2">3.5.1.28</ecNumber>
    </recommendedName>
</protein>
<dbReference type="Proteomes" id="UP000315167">
    <property type="component" value="Unassembled WGS sequence"/>
</dbReference>
<evidence type="ECO:0000256" key="1">
    <source>
        <dbReference type="ARBA" id="ARBA00001561"/>
    </source>
</evidence>
<proteinExistence type="predicted"/>
<dbReference type="EC" id="3.5.1.28" evidence="2"/>
<dbReference type="GO" id="GO:0009253">
    <property type="term" value="P:peptidoglycan catabolic process"/>
    <property type="evidence" value="ECO:0007669"/>
    <property type="project" value="InterPro"/>
</dbReference>
<dbReference type="OrthoDB" id="9794842at2"/>
<dbReference type="InterPro" id="IPR051206">
    <property type="entry name" value="NAMLAA_amidase_2"/>
</dbReference>
<evidence type="ECO:0000313" key="7">
    <source>
        <dbReference type="EMBL" id="TWI05753.1"/>
    </source>
</evidence>
<dbReference type="Gene3D" id="3.40.80.10">
    <property type="entry name" value="Peptidoglycan recognition protein-like"/>
    <property type="match status" value="1"/>
</dbReference>
<evidence type="ECO:0000259" key="6">
    <source>
        <dbReference type="SMART" id="SM00644"/>
    </source>
</evidence>
<dbReference type="GO" id="GO:0008745">
    <property type="term" value="F:N-acetylmuramoyl-L-alanine amidase activity"/>
    <property type="evidence" value="ECO:0007669"/>
    <property type="project" value="UniProtKB-EC"/>
</dbReference>
<evidence type="ECO:0000256" key="5">
    <source>
        <dbReference type="SAM" id="SignalP"/>
    </source>
</evidence>
<name>A0A562LDN4_9GAMM</name>
<keyword evidence="8" id="KW-1185">Reference proteome</keyword>